<organism evidence="2">
    <name type="scientific">uncultured Mycobacterium sp</name>
    <dbReference type="NCBI Taxonomy" id="171292"/>
    <lineage>
        <taxon>Bacteria</taxon>
        <taxon>Bacillati</taxon>
        <taxon>Actinomycetota</taxon>
        <taxon>Actinomycetes</taxon>
        <taxon>Mycobacteriales</taxon>
        <taxon>Mycobacteriaceae</taxon>
        <taxon>Mycobacterium</taxon>
        <taxon>environmental samples</taxon>
    </lineage>
</organism>
<accession>A0A1Y5P527</accession>
<evidence type="ECO:0000256" key="1">
    <source>
        <dbReference type="SAM" id="MobiDB-lite"/>
    </source>
</evidence>
<protein>
    <submittedName>
        <fullName evidence="2">Putative terminase large subunit</fullName>
    </submittedName>
</protein>
<gene>
    <name evidence="2" type="ORF">MHPYR_180065</name>
</gene>
<dbReference type="EMBL" id="FLQS01000010">
    <property type="protein sequence ID" value="SBS73795.1"/>
    <property type="molecule type" value="Genomic_DNA"/>
</dbReference>
<dbReference type="InterPro" id="IPR027417">
    <property type="entry name" value="P-loop_NTPase"/>
</dbReference>
<sequence length="543" mass="59908">MTTTELPPGKTNRPWLKRWPEWLGKFPRLTGRQQPEHETWHEGDESEGDRATRFGARIGVWLLPWEWMIVRAVLSLLPVNEFGIRLYTHRVVVLECTRQQGKTLLLILIILWKLFKRRRRIVYTAQQWATVEDVFDRVCAIIDRVPSLKNRLAKPPSKKDNRGTIVLKPIRGDKHLVQAQFGPRTQHFARGFTELDDVIFDEAYDLVPKEVANLTGAQAASDNAQTFYVSTPPVVSQHPNCHRFSGLVRTVENGGAPGLYGALFRAPKSSFKRGDPAAYPLAQPSYGVVGNDRDMEAHLQGAKDAGPEDLALFDADWLGWGDYPPPSNKRPSEIPADEWKAMRNPSPKLVGRPAIGVHCDPDSGIWAIVGAQRTDSGLVHIEFRPPLGKLGPTTSHEAVRAVVDLVTAMNPVAVAIKRRGDAASIEDDLIQAGIEPEMVDGGRWSQWCGGFLNAALDSRLSHSGQSVLEDAAGSAVRKDMTAGGFVWDEDAAGVSAPALFASTLAHGALIAKSEPPKRKTVPPRTAAPRRRARELFNPMTASM</sequence>
<name>A0A1Y5P527_9MYCO</name>
<evidence type="ECO:0000313" key="2">
    <source>
        <dbReference type="EMBL" id="SBS73795.1"/>
    </source>
</evidence>
<dbReference type="Gene3D" id="3.40.50.300">
    <property type="entry name" value="P-loop containing nucleotide triphosphate hydrolases"/>
    <property type="match status" value="1"/>
</dbReference>
<feature type="region of interest" description="Disordered" evidence="1">
    <location>
        <begin position="514"/>
        <end position="543"/>
    </location>
</feature>
<reference evidence="2" key="1">
    <citation type="submission" date="2016-03" db="EMBL/GenBank/DDBJ databases">
        <authorList>
            <person name="Ploux O."/>
        </authorList>
    </citation>
    <scope>NUCLEOTIDE SEQUENCE</scope>
    <source>
        <strain evidence="2">UC10</strain>
    </source>
</reference>
<dbReference type="AlphaFoldDB" id="A0A1Y5P527"/>
<proteinExistence type="predicted"/>